<dbReference type="PANTHER" id="PTHR30572">
    <property type="entry name" value="MEMBRANE COMPONENT OF TRANSPORTER-RELATED"/>
    <property type="match status" value="1"/>
</dbReference>
<dbReference type="Pfam" id="PF02687">
    <property type="entry name" value="FtsX"/>
    <property type="match status" value="2"/>
</dbReference>
<reference evidence="10" key="1">
    <citation type="submission" date="2022-08" db="EMBL/GenBank/DDBJ databases">
        <title>Draft genome sequencing of Roseisolibacter agri AW1220.</title>
        <authorList>
            <person name="Tobiishi Y."/>
            <person name="Tonouchi A."/>
        </authorList>
    </citation>
    <scope>NUCLEOTIDE SEQUENCE</scope>
    <source>
        <strain evidence="10">AW1220</strain>
    </source>
</reference>
<keyword evidence="4 7" id="KW-1133">Transmembrane helix</keyword>
<evidence type="ECO:0000256" key="1">
    <source>
        <dbReference type="ARBA" id="ARBA00004651"/>
    </source>
</evidence>
<evidence type="ECO:0000256" key="2">
    <source>
        <dbReference type="ARBA" id="ARBA00022475"/>
    </source>
</evidence>
<feature type="domain" description="MacB-like periplasmic core" evidence="9">
    <location>
        <begin position="548"/>
        <end position="764"/>
    </location>
</feature>
<dbReference type="NCBIfam" id="NF038403">
    <property type="entry name" value="perm_prefix_1"/>
    <property type="match status" value="1"/>
</dbReference>
<feature type="transmembrane region" description="Helical" evidence="7">
    <location>
        <begin position="495"/>
        <end position="515"/>
    </location>
</feature>
<evidence type="ECO:0000256" key="4">
    <source>
        <dbReference type="ARBA" id="ARBA00022989"/>
    </source>
</evidence>
<comment type="caution">
    <text evidence="10">The sequence shown here is derived from an EMBL/GenBank/DDBJ whole genome shotgun (WGS) entry which is preliminary data.</text>
</comment>
<dbReference type="GO" id="GO:0005886">
    <property type="term" value="C:plasma membrane"/>
    <property type="evidence" value="ECO:0007669"/>
    <property type="project" value="UniProtKB-SubCell"/>
</dbReference>
<feature type="domain" description="ABC3 transporter permease C-terminal" evidence="8">
    <location>
        <begin position="814"/>
        <end position="926"/>
    </location>
</feature>
<name>A0AA37Q5B2_9BACT</name>
<dbReference type="PANTHER" id="PTHR30572:SF4">
    <property type="entry name" value="ABC TRANSPORTER PERMEASE YTRF"/>
    <property type="match status" value="1"/>
</dbReference>
<keyword evidence="2" id="KW-1003">Cell membrane</keyword>
<dbReference type="RefSeq" id="WP_284351320.1">
    <property type="nucleotide sequence ID" value="NZ_BRXS01000005.1"/>
</dbReference>
<feature type="transmembrane region" description="Helical" evidence="7">
    <location>
        <begin position="470"/>
        <end position="488"/>
    </location>
</feature>
<keyword evidence="11" id="KW-1185">Reference proteome</keyword>
<dbReference type="Pfam" id="PF12704">
    <property type="entry name" value="MacB_PCD"/>
    <property type="match status" value="2"/>
</dbReference>
<comment type="subcellular location">
    <subcellularLocation>
        <location evidence="1">Cell membrane</location>
        <topology evidence="1">Multi-pass membrane protein</topology>
    </subcellularLocation>
</comment>
<feature type="transmembrane region" description="Helical" evidence="7">
    <location>
        <begin position="806"/>
        <end position="835"/>
    </location>
</feature>
<dbReference type="InterPro" id="IPR047928">
    <property type="entry name" value="Perm_prefix_1"/>
</dbReference>
<feature type="domain" description="ABC3 transporter permease C-terminal" evidence="8">
    <location>
        <begin position="400"/>
        <end position="520"/>
    </location>
</feature>
<dbReference type="EMBL" id="BRXS01000005">
    <property type="protein sequence ID" value="GLC26870.1"/>
    <property type="molecule type" value="Genomic_DNA"/>
</dbReference>
<feature type="transmembrane region" description="Helical" evidence="7">
    <location>
        <begin position="395"/>
        <end position="420"/>
    </location>
</feature>
<dbReference type="InterPro" id="IPR017800">
    <property type="entry name" value="ADOP"/>
</dbReference>
<dbReference type="AlphaFoldDB" id="A0AA37Q5B2"/>
<comment type="similarity">
    <text evidence="6">Belongs to the ABC-4 integral membrane protein family.</text>
</comment>
<evidence type="ECO:0000259" key="9">
    <source>
        <dbReference type="Pfam" id="PF12704"/>
    </source>
</evidence>
<keyword evidence="3 7" id="KW-0812">Transmembrane</keyword>
<dbReference type="GO" id="GO:0022857">
    <property type="term" value="F:transmembrane transporter activity"/>
    <property type="evidence" value="ECO:0007669"/>
    <property type="project" value="TreeGrafter"/>
</dbReference>
<feature type="domain" description="MacB-like periplasmic core" evidence="9">
    <location>
        <begin position="109"/>
        <end position="345"/>
    </location>
</feature>
<evidence type="ECO:0000256" key="7">
    <source>
        <dbReference type="SAM" id="Phobius"/>
    </source>
</evidence>
<evidence type="ECO:0000313" key="11">
    <source>
        <dbReference type="Proteomes" id="UP001161325"/>
    </source>
</evidence>
<accession>A0AA37Q5B2</accession>
<feature type="transmembrane region" description="Helical" evidence="7">
    <location>
        <begin position="441"/>
        <end position="464"/>
    </location>
</feature>
<dbReference type="Proteomes" id="UP001161325">
    <property type="component" value="Unassembled WGS sequence"/>
</dbReference>
<proteinExistence type="inferred from homology"/>
<evidence type="ECO:0008006" key="12">
    <source>
        <dbReference type="Google" id="ProtNLM"/>
    </source>
</evidence>
<dbReference type="NCBIfam" id="TIGR03434">
    <property type="entry name" value="ADOP"/>
    <property type="match status" value="1"/>
</dbReference>
<feature type="transmembrane region" description="Helical" evidence="7">
    <location>
        <begin position="856"/>
        <end position="878"/>
    </location>
</feature>
<gene>
    <name evidence="10" type="ORF">rosag_33830</name>
</gene>
<protein>
    <recommendedName>
        <fullName evidence="12">Macrolide export ATP-binding/permease protein MacB</fullName>
    </recommendedName>
</protein>
<evidence type="ECO:0000313" key="10">
    <source>
        <dbReference type="EMBL" id="GLC26870.1"/>
    </source>
</evidence>
<evidence type="ECO:0000256" key="6">
    <source>
        <dbReference type="ARBA" id="ARBA00038076"/>
    </source>
</evidence>
<keyword evidence="5 7" id="KW-0472">Membrane</keyword>
<evidence type="ECO:0000259" key="8">
    <source>
        <dbReference type="Pfam" id="PF02687"/>
    </source>
</evidence>
<dbReference type="InterPro" id="IPR050250">
    <property type="entry name" value="Macrolide_Exporter_MacB"/>
</dbReference>
<evidence type="ECO:0000256" key="5">
    <source>
        <dbReference type="ARBA" id="ARBA00023136"/>
    </source>
</evidence>
<sequence length="933" mass="98024">MSHSEIRPGIRRLFRLAVLRRDLAHDDADAEIRLHLQLRAEQLTREGMSPEAARAEAERRFGSLDEARERLHASAARREDRLRFRETLGSIAQDLRLALRGLRRAPGFTAVAVVCIALGVGANAAAYSVFEELLLQPLPVHAPEQLVNLSAPGPKPGNDQCNQSGACEDVFSFPTFRALQQATQSGLSGVAAHRLFLASVAVDGRAAQGDGVFVSGSYFSVLGLTPALGRLLGPADDVAPGAHAVAVVSHDYWTSQLGGDPTVIGKRLLVNGKPLTLVGVAPRGFQGTTLGLRPWVFVPILQAAELDPFFGPSSDFASRTRYWAYLFGRLRPGTSIAQAQAALTTVYRPLLRDLELPLHAEMSATTKARFLAREVAVTDGRHGQSTLRGSTRTPLVFLFAITGLVVLIACANIANLLLVRGAGRAAEMAVRMSLGAGRRRLVLQLLAESLVLAVVGGLVSIVVAYGMLRVIGSFIPAASVGFGAMLSLELRPSVLVFAGVVSLATGLLFGLFPALHGTRSELVTAIRSGAGQIPGGHRAASRFRSTLVTAQIAISVALLGCAGLFVRSLQNVGRVDLGMETRRVVQFALLPQLSGYDARRAHAALARAEDEVAAVPGVVGVAASGTPLLTGSNNGGNVRVEGFARGPDTDVNTRLNSVGPGFFRTMGIPLVAGREFGAGDRIGAPKVAVVNEAFARKFNLGRDAVGKRLARDDGTPEGTYDVEIVGLVRDAHYSGVKDAPPPILYTPQRQDSTVTAAMFYVRVAGAPSQVLRGIPAAVARVDRNLPVALLKPMDQQARENVFLDRMVGALSAGFAALATLLAAVGLFGVLAYTVAQRAREFGVRMALGADARRVRALVLGQMGRMVLVGSVVGVAGALAAGRAAGSLLFGLEGQDPTAVAAAVLVLGVVAFAAGWVPARRAARVSPAGALRGE</sequence>
<feature type="transmembrane region" description="Helical" evidence="7">
    <location>
        <begin position="105"/>
        <end position="130"/>
    </location>
</feature>
<dbReference type="InterPro" id="IPR025857">
    <property type="entry name" value="MacB_PCD"/>
</dbReference>
<dbReference type="InterPro" id="IPR003838">
    <property type="entry name" value="ABC3_permease_C"/>
</dbReference>
<evidence type="ECO:0000256" key="3">
    <source>
        <dbReference type="ARBA" id="ARBA00022692"/>
    </source>
</evidence>
<organism evidence="10 11">
    <name type="scientific">Roseisolibacter agri</name>
    <dbReference type="NCBI Taxonomy" id="2014610"/>
    <lineage>
        <taxon>Bacteria</taxon>
        <taxon>Pseudomonadati</taxon>
        <taxon>Gemmatimonadota</taxon>
        <taxon>Gemmatimonadia</taxon>
        <taxon>Gemmatimonadales</taxon>
        <taxon>Gemmatimonadaceae</taxon>
        <taxon>Roseisolibacter</taxon>
    </lineage>
</organism>
<feature type="transmembrane region" description="Helical" evidence="7">
    <location>
        <begin position="898"/>
        <end position="916"/>
    </location>
</feature>